<evidence type="ECO:0000256" key="3">
    <source>
        <dbReference type="ARBA" id="ARBA00022722"/>
    </source>
</evidence>
<dbReference type="PANTHER" id="PTHR33317:SF4">
    <property type="entry name" value="POLYNUCLEOTIDYL TRANSFERASE, RIBONUCLEASE H-LIKE SUPERFAMILY PROTEIN"/>
    <property type="match status" value="1"/>
</dbReference>
<accession>A0ABP7ADW6</accession>
<dbReference type="CDD" id="cd16964">
    <property type="entry name" value="YqgF"/>
    <property type="match status" value="1"/>
</dbReference>
<dbReference type="SMART" id="SM00732">
    <property type="entry name" value="YqgFc"/>
    <property type="match status" value="1"/>
</dbReference>
<keyword evidence="3 5" id="KW-0540">Nuclease</keyword>
<reference evidence="8" key="1">
    <citation type="journal article" date="2019" name="Int. J. Syst. Evol. Microbiol.">
        <title>The Global Catalogue of Microorganisms (GCM) 10K type strain sequencing project: providing services to taxonomists for standard genome sequencing and annotation.</title>
        <authorList>
            <consortium name="The Broad Institute Genomics Platform"/>
            <consortium name="The Broad Institute Genome Sequencing Center for Infectious Disease"/>
            <person name="Wu L."/>
            <person name="Ma J."/>
        </authorList>
    </citation>
    <scope>NUCLEOTIDE SEQUENCE [LARGE SCALE GENOMIC DNA]</scope>
    <source>
        <strain evidence="8">JCM 16929</strain>
    </source>
</reference>
<dbReference type="Pfam" id="PF03652">
    <property type="entry name" value="RuvX"/>
    <property type="match status" value="1"/>
</dbReference>
<name>A0ABP7ADW6_9ACTN</name>
<evidence type="ECO:0000256" key="1">
    <source>
        <dbReference type="ARBA" id="ARBA00022490"/>
    </source>
</evidence>
<sequence length="159" mass="16904">MREGVRLALDLGDARIGVAACDHAAMLSFPVATIQAGDGELERILAVVEEYAPVEVVVGLPRSLSGQEGPAAARIRVRTQALADRVSGLDPAPDVRLVDERLTTVDASRRLREAGKNSRKQRSRIDAAAAVGILEHALEAERHRGFPPGELVSATVPSD</sequence>
<dbReference type="Proteomes" id="UP001501490">
    <property type="component" value="Unassembled WGS sequence"/>
</dbReference>
<evidence type="ECO:0000256" key="2">
    <source>
        <dbReference type="ARBA" id="ARBA00022517"/>
    </source>
</evidence>
<keyword evidence="4 5" id="KW-0378">Hydrolase</keyword>
<dbReference type="PANTHER" id="PTHR33317">
    <property type="entry name" value="POLYNUCLEOTIDYL TRANSFERASE, RIBONUCLEASE H-LIKE SUPERFAMILY PROTEIN"/>
    <property type="match status" value="1"/>
</dbReference>
<keyword evidence="8" id="KW-1185">Reference proteome</keyword>
<dbReference type="SUPFAM" id="SSF53098">
    <property type="entry name" value="Ribonuclease H-like"/>
    <property type="match status" value="1"/>
</dbReference>
<keyword evidence="1 5" id="KW-0963">Cytoplasm</keyword>
<dbReference type="Gene3D" id="3.30.420.140">
    <property type="entry name" value="YqgF/RNase H-like domain"/>
    <property type="match status" value="1"/>
</dbReference>
<dbReference type="InterPro" id="IPR012337">
    <property type="entry name" value="RNaseH-like_sf"/>
</dbReference>
<dbReference type="InterPro" id="IPR037027">
    <property type="entry name" value="YqgF/RNaseH-like_dom_sf"/>
</dbReference>
<dbReference type="RefSeq" id="WP_344807130.1">
    <property type="nucleotide sequence ID" value="NZ_BAABAB010000026.1"/>
</dbReference>
<comment type="caution">
    <text evidence="7">The sequence shown here is derived from an EMBL/GenBank/DDBJ whole genome shotgun (WGS) entry which is preliminary data.</text>
</comment>
<dbReference type="EC" id="3.1.-.-" evidence="5"/>
<dbReference type="InterPro" id="IPR005227">
    <property type="entry name" value="YqgF"/>
</dbReference>
<dbReference type="EMBL" id="BAABAB010000026">
    <property type="protein sequence ID" value="GAA3630389.1"/>
    <property type="molecule type" value="Genomic_DNA"/>
</dbReference>
<keyword evidence="2 5" id="KW-0690">Ribosome biogenesis</keyword>
<evidence type="ECO:0000256" key="5">
    <source>
        <dbReference type="HAMAP-Rule" id="MF_00651"/>
    </source>
</evidence>
<dbReference type="InterPro" id="IPR006641">
    <property type="entry name" value="YqgF/RNaseH-like_dom"/>
</dbReference>
<comment type="function">
    <text evidence="5">Could be a nuclease involved in processing of the 5'-end of pre-16S rRNA.</text>
</comment>
<protein>
    <recommendedName>
        <fullName evidence="5">Putative pre-16S rRNA nuclease</fullName>
        <ecNumber evidence="5">3.1.-.-</ecNumber>
    </recommendedName>
</protein>
<evidence type="ECO:0000313" key="7">
    <source>
        <dbReference type="EMBL" id="GAA3630389.1"/>
    </source>
</evidence>
<gene>
    <name evidence="7" type="primary">ruvX</name>
    <name evidence="7" type="ORF">GCM10022236_36090</name>
</gene>
<dbReference type="HAMAP" id="MF_00651">
    <property type="entry name" value="Nuclease_YqgF"/>
    <property type="match status" value="1"/>
</dbReference>
<comment type="similarity">
    <text evidence="5">Belongs to the YqgF HJR family.</text>
</comment>
<proteinExistence type="inferred from homology"/>
<evidence type="ECO:0000259" key="6">
    <source>
        <dbReference type="SMART" id="SM00732"/>
    </source>
</evidence>
<organism evidence="7 8">
    <name type="scientific">Microlunatus ginsengisoli</name>
    <dbReference type="NCBI Taxonomy" id="363863"/>
    <lineage>
        <taxon>Bacteria</taxon>
        <taxon>Bacillati</taxon>
        <taxon>Actinomycetota</taxon>
        <taxon>Actinomycetes</taxon>
        <taxon>Propionibacteriales</taxon>
        <taxon>Propionibacteriaceae</taxon>
        <taxon>Microlunatus</taxon>
    </lineage>
</organism>
<feature type="domain" description="YqgF/RNase H-like" evidence="6">
    <location>
        <begin position="4"/>
        <end position="107"/>
    </location>
</feature>
<evidence type="ECO:0000256" key="4">
    <source>
        <dbReference type="ARBA" id="ARBA00022801"/>
    </source>
</evidence>
<dbReference type="NCBIfam" id="TIGR00250">
    <property type="entry name" value="RNAse_H_YqgF"/>
    <property type="match status" value="1"/>
</dbReference>
<comment type="subcellular location">
    <subcellularLocation>
        <location evidence="5">Cytoplasm</location>
    </subcellularLocation>
</comment>
<evidence type="ECO:0000313" key="8">
    <source>
        <dbReference type="Proteomes" id="UP001501490"/>
    </source>
</evidence>